<dbReference type="InterPro" id="IPR011083">
    <property type="entry name" value="Phage_tail_collar_dom"/>
</dbReference>
<feature type="domain" description="Phage tail sheath protein-like beta-sandwich" evidence="2">
    <location>
        <begin position="174"/>
        <end position="248"/>
    </location>
</feature>
<proteinExistence type="predicted"/>
<dbReference type="InterPro" id="IPR035326">
    <property type="entry name" value="Beta_sandwich_Seath"/>
</dbReference>
<dbReference type="SUPFAM" id="SSF88874">
    <property type="entry name" value="Receptor-binding domain of short tail fibre protein gp12"/>
    <property type="match status" value="2"/>
</dbReference>
<evidence type="ECO:0000259" key="2">
    <source>
        <dbReference type="Pfam" id="PF17481"/>
    </source>
</evidence>
<feature type="domain" description="Phage tail collar" evidence="1">
    <location>
        <begin position="123"/>
        <end position="167"/>
    </location>
</feature>
<accession>A0A8S5PE01</accession>
<name>A0A8S5PE01_9CAUD</name>
<organism evidence="3">
    <name type="scientific">Myoviridae sp. ctgr818</name>
    <dbReference type="NCBI Taxonomy" id="2825150"/>
    <lineage>
        <taxon>Viruses</taxon>
        <taxon>Duplodnaviria</taxon>
        <taxon>Heunggongvirae</taxon>
        <taxon>Uroviricota</taxon>
        <taxon>Caudoviricetes</taxon>
    </lineage>
</organism>
<reference evidence="3" key="1">
    <citation type="journal article" date="2021" name="Proc. Natl. Acad. Sci. U.S.A.">
        <title>A Catalog of Tens of Thousands of Viruses from Human Metagenomes Reveals Hidden Associations with Chronic Diseases.</title>
        <authorList>
            <person name="Tisza M.J."/>
            <person name="Buck C.B."/>
        </authorList>
    </citation>
    <scope>NUCLEOTIDE SEQUENCE</scope>
    <source>
        <strain evidence="3">Ctgr818</strain>
    </source>
</reference>
<dbReference type="EMBL" id="BK015395">
    <property type="protein sequence ID" value="DAE04829.1"/>
    <property type="molecule type" value="Genomic_DNA"/>
</dbReference>
<sequence>MDFYMQANAAESAPKLSTLTEKGHFTSGSPELAIPPSTPGAAWFESVTAEIVNAIEKLGGTPSRDSIDQLADTLLAKFALKADLESPVLTGDVTVPEPVQDHNPVTKAYLVDLLKRMSNVPTGAVLTIAGDKVPEGFLLCNGATLSRTTYADLFAVIGTLYGKGDGINATSKFGTAVFDGEDGNLIRVTVATNESDASSFDVTTYFKGSLVETQTVKKATELVNNSYITWDTTVALVAGDDVTFTGGTGSTFNLPDMRDRFAEGAGGTYSVGTAVEAGLPNITGMFTTHNHLPYLSGAFSSAGTNGVGLGYASTIPVLMLKMDASKCSAIYSKGETVQPSSLIFNYVIKY</sequence>
<dbReference type="Pfam" id="PF17481">
    <property type="entry name" value="Phage_sheath_domII"/>
    <property type="match status" value="1"/>
</dbReference>
<evidence type="ECO:0000313" key="3">
    <source>
        <dbReference type="EMBL" id="DAE04829.1"/>
    </source>
</evidence>
<dbReference type="InterPro" id="IPR037053">
    <property type="entry name" value="Phage_tail_collar_dom_sf"/>
</dbReference>
<dbReference type="Gene3D" id="3.90.1340.10">
    <property type="entry name" value="Phage tail collar domain"/>
    <property type="match status" value="1"/>
</dbReference>
<dbReference type="Gene3D" id="2.60.40.4290">
    <property type="match status" value="1"/>
</dbReference>
<protein>
    <submittedName>
        <fullName evidence="3">Tail collar domain</fullName>
    </submittedName>
</protein>
<dbReference type="Pfam" id="PF07484">
    <property type="entry name" value="Collar"/>
    <property type="match status" value="1"/>
</dbReference>
<evidence type="ECO:0000259" key="1">
    <source>
        <dbReference type="Pfam" id="PF07484"/>
    </source>
</evidence>